<comment type="caution">
    <text evidence="1">The sequence shown here is derived from an EMBL/GenBank/DDBJ whole genome shotgun (WGS) entry which is preliminary data.</text>
</comment>
<evidence type="ECO:0000313" key="1">
    <source>
        <dbReference type="EMBL" id="KAI5417613.1"/>
    </source>
</evidence>
<sequence length="93" mass="9683">MCERQAACKPAVQGINSWQVYAKARQIAPSGHLGSPGNAGVAGNSSDMTVQQFSLHSRGARGFSKQSVVAGDGTPYMRPYQPSANMSLGAVSL</sequence>
<dbReference type="Gramene" id="Psat04G0228200-T1">
    <property type="protein sequence ID" value="KAI5417613.1"/>
    <property type="gene ID" value="KIW84_042282"/>
</dbReference>
<dbReference type="EMBL" id="JAMSHJ010000004">
    <property type="protein sequence ID" value="KAI5417613.1"/>
    <property type="molecule type" value="Genomic_DNA"/>
</dbReference>
<reference evidence="1 2" key="1">
    <citation type="journal article" date="2022" name="Nat. Genet.">
        <title>Improved pea reference genome and pan-genome highlight genomic features and evolutionary characteristics.</title>
        <authorList>
            <person name="Yang T."/>
            <person name="Liu R."/>
            <person name="Luo Y."/>
            <person name="Hu S."/>
            <person name="Wang D."/>
            <person name="Wang C."/>
            <person name="Pandey M.K."/>
            <person name="Ge S."/>
            <person name="Xu Q."/>
            <person name="Li N."/>
            <person name="Li G."/>
            <person name="Huang Y."/>
            <person name="Saxena R.K."/>
            <person name="Ji Y."/>
            <person name="Li M."/>
            <person name="Yan X."/>
            <person name="He Y."/>
            <person name="Liu Y."/>
            <person name="Wang X."/>
            <person name="Xiang C."/>
            <person name="Varshney R.K."/>
            <person name="Ding H."/>
            <person name="Gao S."/>
            <person name="Zong X."/>
        </authorList>
    </citation>
    <scope>NUCLEOTIDE SEQUENCE [LARGE SCALE GENOMIC DNA]</scope>
    <source>
        <strain evidence="1 2">cv. Zhongwan 6</strain>
    </source>
</reference>
<organism evidence="1 2">
    <name type="scientific">Pisum sativum</name>
    <name type="common">Garden pea</name>
    <name type="synonym">Lathyrus oleraceus</name>
    <dbReference type="NCBI Taxonomy" id="3888"/>
    <lineage>
        <taxon>Eukaryota</taxon>
        <taxon>Viridiplantae</taxon>
        <taxon>Streptophyta</taxon>
        <taxon>Embryophyta</taxon>
        <taxon>Tracheophyta</taxon>
        <taxon>Spermatophyta</taxon>
        <taxon>Magnoliopsida</taxon>
        <taxon>eudicotyledons</taxon>
        <taxon>Gunneridae</taxon>
        <taxon>Pentapetalae</taxon>
        <taxon>rosids</taxon>
        <taxon>fabids</taxon>
        <taxon>Fabales</taxon>
        <taxon>Fabaceae</taxon>
        <taxon>Papilionoideae</taxon>
        <taxon>50 kb inversion clade</taxon>
        <taxon>NPAAA clade</taxon>
        <taxon>Hologalegina</taxon>
        <taxon>IRL clade</taxon>
        <taxon>Fabeae</taxon>
        <taxon>Lathyrus</taxon>
    </lineage>
</organism>
<protein>
    <submittedName>
        <fullName evidence="1">Uncharacterized protein</fullName>
    </submittedName>
</protein>
<evidence type="ECO:0000313" key="2">
    <source>
        <dbReference type="Proteomes" id="UP001058974"/>
    </source>
</evidence>
<dbReference type="Proteomes" id="UP001058974">
    <property type="component" value="Chromosome 4"/>
</dbReference>
<accession>A0A9D4XAK3</accession>
<proteinExistence type="predicted"/>
<gene>
    <name evidence="1" type="ORF">KIW84_042282</name>
</gene>
<keyword evidence="2" id="KW-1185">Reference proteome</keyword>
<name>A0A9D4XAK3_PEA</name>
<dbReference type="AlphaFoldDB" id="A0A9D4XAK3"/>